<proteinExistence type="predicted"/>
<dbReference type="Proteomes" id="UP001162483">
    <property type="component" value="Unassembled WGS sequence"/>
</dbReference>
<gene>
    <name evidence="1" type="ORF">SPARVUS_LOCUS15198580</name>
</gene>
<reference evidence="1" key="1">
    <citation type="submission" date="2023-05" db="EMBL/GenBank/DDBJ databases">
        <authorList>
            <person name="Stuckert A."/>
        </authorList>
    </citation>
    <scope>NUCLEOTIDE SEQUENCE</scope>
</reference>
<dbReference type="EMBL" id="CATNWA010019840">
    <property type="protein sequence ID" value="CAI9615270.1"/>
    <property type="molecule type" value="Genomic_DNA"/>
</dbReference>
<sequence length="76" mass="8939">MGEVRMLQNWWAVNWDLQAHPEGYLELYGPVCEFLVAAGQYLCSPLQQLVLHLWDSPRHQVILQCWFVKDQDVLGR</sequence>
<evidence type="ECO:0000313" key="2">
    <source>
        <dbReference type="Proteomes" id="UP001162483"/>
    </source>
</evidence>
<evidence type="ECO:0000313" key="1">
    <source>
        <dbReference type="EMBL" id="CAI9615270.1"/>
    </source>
</evidence>
<name>A0ABN9H4J7_9NEOB</name>
<comment type="caution">
    <text evidence="1">The sequence shown here is derived from an EMBL/GenBank/DDBJ whole genome shotgun (WGS) entry which is preliminary data.</text>
</comment>
<protein>
    <submittedName>
        <fullName evidence="1">Uncharacterized protein</fullName>
    </submittedName>
</protein>
<accession>A0ABN9H4J7</accession>
<organism evidence="1 2">
    <name type="scientific">Staurois parvus</name>
    <dbReference type="NCBI Taxonomy" id="386267"/>
    <lineage>
        <taxon>Eukaryota</taxon>
        <taxon>Metazoa</taxon>
        <taxon>Chordata</taxon>
        <taxon>Craniata</taxon>
        <taxon>Vertebrata</taxon>
        <taxon>Euteleostomi</taxon>
        <taxon>Amphibia</taxon>
        <taxon>Batrachia</taxon>
        <taxon>Anura</taxon>
        <taxon>Neobatrachia</taxon>
        <taxon>Ranoidea</taxon>
        <taxon>Ranidae</taxon>
        <taxon>Staurois</taxon>
    </lineage>
</organism>
<keyword evidence="2" id="KW-1185">Reference proteome</keyword>